<keyword evidence="11 15" id="KW-0560">Oxidoreductase</keyword>
<dbReference type="GO" id="GO:0046983">
    <property type="term" value="F:protein dimerization activity"/>
    <property type="evidence" value="ECO:0007669"/>
    <property type="project" value="InterPro"/>
</dbReference>
<dbReference type="PANTHER" id="PTHR46278">
    <property type="entry name" value="DEHYDROGENASE, PUTATIVE-RELATED"/>
    <property type="match status" value="1"/>
</dbReference>
<evidence type="ECO:0000256" key="7">
    <source>
        <dbReference type="ARBA" id="ARBA00022605"/>
    </source>
</evidence>
<feature type="binding site" evidence="15">
    <location>
        <position position="97"/>
    </location>
    <ligand>
        <name>phosphate</name>
        <dbReference type="ChEBI" id="CHEBI:43474"/>
    </ligand>
</feature>
<evidence type="ECO:0000256" key="14">
    <source>
        <dbReference type="ARBA" id="ARBA00047891"/>
    </source>
</evidence>
<gene>
    <name evidence="15" type="primary">asd</name>
    <name evidence="18" type="ORF">EGM88_03730</name>
</gene>
<keyword evidence="9 15" id="KW-0521">NADP</keyword>
<evidence type="ECO:0000256" key="2">
    <source>
        <dbReference type="ARBA" id="ARBA00005076"/>
    </source>
</evidence>
<dbReference type="GO" id="GO:0071266">
    <property type="term" value="P:'de novo' L-methionine biosynthetic process"/>
    <property type="evidence" value="ECO:0007669"/>
    <property type="project" value="UniProtKB-UniRule"/>
</dbReference>
<evidence type="ECO:0000256" key="9">
    <source>
        <dbReference type="ARBA" id="ARBA00022857"/>
    </source>
</evidence>
<keyword evidence="10 15" id="KW-0220">Diaminopimelate biosynthesis</keyword>
<dbReference type="SMART" id="SM00859">
    <property type="entry name" value="Semialdhyde_dh"/>
    <property type="match status" value="1"/>
</dbReference>
<reference evidence="18 19" key="1">
    <citation type="submission" date="2018-11" db="EMBL/GenBank/DDBJ databases">
        <title>Aureibaculum marinum gen. nov., sp. nov., a member of the family Flavobacteriaceae isolated from the Bohai Sea.</title>
        <authorList>
            <person name="Ji X."/>
        </authorList>
    </citation>
    <scope>NUCLEOTIDE SEQUENCE [LARGE SCALE GENOMIC DNA]</scope>
    <source>
        <strain evidence="18 19">BH-SD17</strain>
    </source>
</reference>
<comment type="caution">
    <text evidence="18">The sequence shown here is derived from an EMBL/GenBank/DDBJ whole genome shotgun (WGS) entry which is preliminary data.</text>
</comment>
<evidence type="ECO:0000256" key="13">
    <source>
        <dbReference type="ARBA" id="ARBA00023167"/>
    </source>
</evidence>
<feature type="binding site" evidence="15">
    <location>
        <position position="227"/>
    </location>
    <ligand>
        <name>substrate</name>
    </ligand>
</feature>
<evidence type="ECO:0000256" key="11">
    <source>
        <dbReference type="ARBA" id="ARBA00023002"/>
    </source>
</evidence>
<comment type="function">
    <text evidence="15">Catalyzes the NADPH-dependent formation of L-aspartate-semialdehyde (L-ASA) by the reductive dephosphorylation of L-aspartyl-4-phosphate.</text>
</comment>
<feature type="binding site" evidence="15">
    <location>
        <position position="153"/>
    </location>
    <ligand>
        <name>substrate</name>
    </ligand>
</feature>
<evidence type="ECO:0000256" key="5">
    <source>
        <dbReference type="ARBA" id="ARBA00011738"/>
    </source>
</evidence>
<dbReference type="NCBIfam" id="NF011456">
    <property type="entry name" value="PRK14874.1"/>
    <property type="match status" value="1"/>
</dbReference>
<dbReference type="SUPFAM" id="SSF51735">
    <property type="entry name" value="NAD(P)-binding Rossmann-fold domains"/>
    <property type="match status" value="1"/>
</dbReference>
<dbReference type="HAMAP" id="MF_02121">
    <property type="entry name" value="ASADH"/>
    <property type="match status" value="1"/>
</dbReference>
<feature type="domain" description="Semialdehyde dehydrogenase NAD-binding" evidence="17">
    <location>
        <begin position="2"/>
        <end position="117"/>
    </location>
</feature>
<dbReference type="Pfam" id="PF01118">
    <property type="entry name" value="Semialdhyde_dh"/>
    <property type="match status" value="1"/>
</dbReference>
<organism evidence="18 19">
    <name type="scientific">Aureibaculum marinum</name>
    <dbReference type="NCBI Taxonomy" id="2487930"/>
    <lineage>
        <taxon>Bacteria</taxon>
        <taxon>Pseudomonadati</taxon>
        <taxon>Bacteroidota</taxon>
        <taxon>Flavobacteriia</taxon>
        <taxon>Flavobacteriales</taxon>
        <taxon>Flavobacteriaceae</taxon>
        <taxon>Aureibaculum</taxon>
    </lineage>
</organism>
<evidence type="ECO:0000256" key="15">
    <source>
        <dbReference type="HAMAP-Rule" id="MF_02121"/>
    </source>
</evidence>
<evidence type="ECO:0000259" key="17">
    <source>
        <dbReference type="SMART" id="SM00859"/>
    </source>
</evidence>
<feature type="binding site" evidence="15">
    <location>
        <position position="307"/>
    </location>
    <ligand>
        <name>NADP(+)</name>
        <dbReference type="ChEBI" id="CHEBI:58349"/>
    </ligand>
</feature>
<dbReference type="InterPro" id="IPR005986">
    <property type="entry name" value="Asp_semialdehyde_DH_beta"/>
</dbReference>
<comment type="subunit">
    <text evidence="5 15">Homodimer.</text>
</comment>
<dbReference type="Pfam" id="PF02774">
    <property type="entry name" value="Semialdhyde_dhC"/>
    <property type="match status" value="1"/>
</dbReference>
<comment type="catalytic activity">
    <reaction evidence="14 15">
        <text>L-aspartate 4-semialdehyde + phosphate + NADP(+) = 4-phospho-L-aspartate + NADPH + H(+)</text>
        <dbReference type="Rhea" id="RHEA:24284"/>
        <dbReference type="ChEBI" id="CHEBI:15378"/>
        <dbReference type="ChEBI" id="CHEBI:43474"/>
        <dbReference type="ChEBI" id="CHEBI:57535"/>
        <dbReference type="ChEBI" id="CHEBI:57783"/>
        <dbReference type="ChEBI" id="CHEBI:58349"/>
        <dbReference type="ChEBI" id="CHEBI:537519"/>
        <dbReference type="EC" id="1.2.1.11"/>
    </reaction>
</comment>
<comment type="pathway">
    <text evidence="1 15">Amino-acid biosynthesis; L-methionine biosynthesis via de novo pathway; L-homoserine from L-aspartate: step 2/3.</text>
</comment>
<accession>A0A3N4NU28</accession>
<evidence type="ECO:0000313" key="18">
    <source>
        <dbReference type="EMBL" id="RPD99664.1"/>
    </source>
</evidence>
<dbReference type="NCBIfam" id="TIGR01296">
    <property type="entry name" value="asd_B"/>
    <property type="match status" value="1"/>
</dbReference>
<keyword evidence="19" id="KW-1185">Reference proteome</keyword>
<keyword evidence="12 15" id="KW-0457">Lysine biosynthesis</keyword>
<dbReference type="Gene3D" id="3.40.50.720">
    <property type="entry name" value="NAD(P)-binding Rossmann-like Domain"/>
    <property type="match status" value="1"/>
</dbReference>
<dbReference type="Gene3D" id="3.30.360.10">
    <property type="entry name" value="Dihydrodipicolinate Reductase, domain 2"/>
    <property type="match status" value="1"/>
</dbReference>
<dbReference type="RefSeq" id="WP_123896629.1">
    <property type="nucleotide sequence ID" value="NZ_RPFJ01000003.1"/>
</dbReference>
<feature type="active site" description="Proton acceptor" evidence="15 16">
    <location>
        <position position="234"/>
    </location>
</feature>
<dbReference type="Proteomes" id="UP000270856">
    <property type="component" value="Unassembled WGS sequence"/>
</dbReference>
<dbReference type="UniPathway" id="UPA00051">
    <property type="reaction ID" value="UER00464"/>
</dbReference>
<dbReference type="UniPathway" id="UPA00034">
    <property type="reaction ID" value="UER00016"/>
</dbReference>
<keyword evidence="13 15" id="KW-0486">Methionine biosynthesis</keyword>
<comment type="caution">
    <text evidence="15">Lacks conserved residue(s) required for the propagation of feature annotation.</text>
</comment>
<comment type="pathway">
    <text evidence="3 15">Amino-acid biosynthesis; L-threonine biosynthesis; L-threonine from L-aspartate: step 2/5.</text>
</comment>
<comment type="pathway">
    <text evidence="2 15">Amino-acid biosynthesis; L-lysine biosynthesis via DAP pathway; (S)-tetrahydrodipicolinate from L-aspartate: step 2/4.</text>
</comment>
<dbReference type="AlphaFoldDB" id="A0A3N4NU28"/>
<dbReference type="InterPro" id="IPR012280">
    <property type="entry name" value="Semialdhyde_DH_dimer_dom"/>
</dbReference>
<dbReference type="PANTHER" id="PTHR46278:SF2">
    <property type="entry name" value="ASPARTATE-SEMIALDEHYDE DEHYDROGENASE"/>
    <property type="match status" value="1"/>
</dbReference>
<feature type="binding site" evidence="15">
    <location>
        <begin position="9"/>
        <end position="12"/>
    </location>
    <ligand>
        <name>NADP(+)</name>
        <dbReference type="ChEBI" id="CHEBI:58349"/>
    </ligand>
</feature>
<proteinExistence type="inferred from homology"/>
<dbReference type="GO" id="GO:0009097">
    <property type="term" value="P:isoleucine biosynthetic process"/>
    <property type="evidence" value="ECO:0007669"/>
    <property type="project" value="UniProtKB-UniRule"/>
</dbReference>
<dbReference type="GO" id="GO:0004073">
    <property type="term" value="F:aspartate-semialdehyde dehydrogenase activity"/>
    <property type="evidence" value="ECO:0007669"/>
    <property type="project" value="UniProtKB-UniRule"/>
</dbReference>
<keyword evidence="8 15" id="KW-0791">Threonine biosynthesis</keyword>
<dbReference type="CDD" id="cd18131">
    <property type="entry name" value="ASADH_C_bac_euk_like"/>
    <property type="match status" value="1"/>
</dbReference>
<dbReference type="GO" id="GO:0009088">
    <property type="term" value="P:threonine biosynthetic process"/>
    <property type="evidence" value="ECO:0007669"/>
    <property type="project" value="UniProtKB-UniRule"/>
</dbReference>
<evidence type="ECO:0000256" key="16">
    <source>
        <dbReference type="PIRSR" id="PIRSR000148-1"/>
    </source>
</evidence>
<evidence type="ECO:0000256" key="1">
    <source>
        <dbReference type="ARBA" id="ARBA00005021"/>
    </source>
</evidence>
<dbReference type="EC" id="1.2.1.11" evidence="6 15"/>
<evidence type="ECO:0000256" key="3">
    <source>
        <dbReference type="ARBA" id="ARBA00005097"/>
    </source>
</evidence>
<dbReference type="InterPro" id="IPR036291">
    <property type="entry name" value="NAD(P)-bd_dom_sf"/>
</dbReference>
<evidence type="ECO:0000256" key="10">
    <source>
        <dbReference type="ARBA" id="ARBA00022915"/>
    </source>
</evidence>
<dbReference type="GO" id="GO:0051287">
    <property type="term" value="F:NAD binding"/>
    <property type="evidence" value="ECO:0007669"/>
    <property type="project" value="InterPro"/>
</dbReference>
<dbReference type="InterPro" id="IPR000534">
    <property type="entry name" value="Semialdehyde_DH_NAD-bd"/>
</dbReference>
<dbReference type="InterPro" id="IPR012080">
    <property type="entry name" value="Asp_semialdehyde_DH"/>
</dbReference>
<keyword evidence="7 15" id="KW-0028">Amino-acid biosynthesis</keyword>
<evidence type="ECO:0000256" key="4">
    <source>
        <dbReference type="ARBA" id="ARBA00010584"/>
    </source>
</evidence>
<dbReference type="OrthoDB" id="9805684at2"/>
<evidence type="ECO:0000256" key="8">
    <source>
        <dbReference type="ARBA" id="ARBA00022697"/>
    </source>
</evidence>
<dbReference type="EMBL" id="RPFJ01000003">
    <property type="protein sequence ID" value="RPD99664.1"/>
    <property type="molecule type" value="Genomic_DNA"/>
</dbReference>
<dbReference type="GO" id="GO:0009089">
    <property type="term" value="P:lysine biosynthetic process via diaminopimelate"/>
    <property type="evidence" value="ECO:0007669"/>
    <property type="project" value="UniProtKB-UniRule"/>
</dbReference>
<protein>
    <recommendedName>
        <fullName evidence="6 15">Aspartate-semialdehyde dehydrogenase</fullName>
        <shortName evidence="15">ASA dehydrogenase</shortName>
        <shortName evidence="15">ASADH</shortName>
        <ecNumber evidence="6 15">1.2.1.11</ecNumber>
    </recommendedName>
    <alternativeName>
        <fullName evidence="15">Aspartate-beta-semialdehyde dehydrogenase</fullName>
    </alternativeName>
</protein>
<sequence length="335" mass="37030">MRIAVVGATGMVGNVMLKSLAERNFPLTELIPVASEKSVGKKVEFKGKEYTIVGLQDAVDMQPDIALFSAGGSTSLEWAPKFAAVGTTVVDNSSAWRMDATKKLIVPEINADILTKEDKIIANPNCSTIQMVMALAPLHKKYQIKRLVISTYQSITGTGVKAVQQLENEYKGEKGEMAYHYPIHKNAIPHCDVFEENGYTKEEMKLVRETQKILNDNTIAVTATAVRIPVVGGHSECVNIEFENEFDVSEIRKLLSETPGVTVQDNLDTNTYPMPIYAHGKDDVFVGRIRRDLSQPNTLNMWIVSDNLRKGAATNTIQIAEYLIEHNLCPSTTLS</sequence>
<dbReference type="GO" id="GO:0050661">
    <property type="term" value="F:NADP binding"/>
    <property type="evidence" value="ECO:0007669"/>
    <property type="project" value="UniProtKB-UniRule"/>
</dbReference>
<dbReference type="PIRSF" id="PIRSF000148">
    <property type="entry name" value="ASA_dh"/>
    <property type="match status" value="1"/>
</dbReference>
<evidence type="ECO:0000256" key="6">
    <source>
        <dbReference type="ARBA" id="ARBA00013120"/>
    </source>
</evidence>
<feature type="binding site" evidence="15">
    <location>
        <begin position="37"/>
        <end position="38"/>
    </location>
    <ligand>
        <name>NADP(+)</name>
        <dbReference type="ChEBI" id="CHEBI:58349"/>
    </ligand>
</feature>
<dbReference type="GO" id="GO:0019877">
    <property type="term" value="P:diaminopimelate biosynthetic process"/>
    <property type="evidence" value="ECO:0007669"/>
    <property type="project" value="UniProtKB-UniRule"/>
</dbReference>
<dbReference type="SUPFAM" id="SSF55347">
    <property type="entry name" value="Glyceraldehyde-3-phosphate dehydrogenase-like, C-terminal domain"/>
    <property type="match status" value="1"/>
</dbReference>
<dbReference type="UniPathway" id="UPA00050">
    <property type="reaction ID" value="UER00463"/>
</dbReference>
<evidence type="ECO:0000256" key="12">
    <source>
        <dbReference type="ARBA" id="ARBA00023154"/>
    </source>
</evidence>
<name>A0A3N4NU28_9FLAO</name>
<comment type="similarity">
    <text evidence="4 15">Belongs to the aspartate-semialdehyde dehydrogenase family.</text>
</comment>
<dbReference type="CDD" id="cd02316">
    <property type="entry name" value="VcASADH2_like_N"/>
    <property type="match status" value="1"/>
</dbReference>
<evidence type="ECO:0000313" key="19">
    <source>
        <dbReference type="Proteomes" id="UP000270856"/>
    </source>
</evidence>
<feature type="active site" description="Acyl-thioester intermediate" evidence="15 16">
    <location>
        <position position="126"/>
    </location>
</feature>